<evidence type="ECO:0000256" key="5">
    <source>
        <dbReference type="PIRSR" id="PIRSR602401-1"/>
    </source>
</evidence>
<dbReference type="GO" id="GO:0016705">
    <property type="term" value="F:oxidoreductase activity, acting on paired donors, with incorporation or reduction of molecular oxygen"/>
    <property type="evidence" value="ECO:0007669"/>
    <property type="project" value="InterPro"/>
</dbReference>
<evidence type="ECO:0000256" key="7">
    <source>
        <dbReference type="SAM" id="MobiDB-lite"/>
    </source>
</evidence>
<evidence type="ECO:0000256" key="2">
    <source>
        <dbReference type="ARBA" id="ARBA00022723"/>
    </source>
</evidence>
<dbReference type="GO" id="GO:0020037">
    <property type="term" value="F:heme binding"/>
    <property type="evidence" value="ECO:0007669"/>
    <property type="project" value="InterPro"/>
</dbReference>
<gene>
    <name evidence="8" type="primary">phyL6</name>
</gene>
<protein>
    <submittedName>
        <fullName evidence="8">Cytochrome P450</fullName>
    </submittedName>
</protein>
<evidence type="ECO:0000313" key="8">
    <source>
        <dbReference type="EMBL" id="ARP51717.1"/>
    </source>
</evidence>
<sequence length="601" mass="68045">MSAPILPSSTQVAKNSPNLQQHFQTRKLRDLSPSGNHMITTCAKWRAMVMAGMLLSRCFCDIGIFQTSTRRVPSSSDFHVGQENEHDDYRHLGTVRDHYRPGVLYAPNMGNCNLGVLLSTFNPGILRNSQPVSGPKWKFPNGLIIERFINGRLSSEKWREYGPVYRLWSGLRPEIVITTPKDFKNFSSDANDHGKPHNMNLGWFIGESLGQCLGFHNGQSWMRMRNVFGPTFTHSAAVACLDMVHEGAKAYVDKLPQLAANPSFNTDGRVPFLLSVADGFTKIPYFLTARVIYGAMTATEEDELWRITQIRSSLTPYFFIGIPYRSALATRLFDRGAIARLREFEREWTDFHRTIVHKRRAEGGPRPPILGYWEEFESGNITLPELLQTIDELLILNLDVITHVISWCISLVAEHEAVKHELCEEITAHQDDLPAYIAKSDTHLHRCLAESMRIQPFTIFTPGEYSNQVKNFDGILVKPGVRPLLLFHASPTLTHPSPKTQILLDVLAINVRNPYWGSDSTFFRPSRFIGLKPSELRYNVHNFGIGSRKCMGQYVGMHIVKALVVNLFDTYEVKLADESEIKVDKSGWTPKAGGFLKLARK</sequence>
<dbReference type="InterPro" id="IPR050121">
    <property type="entry name" value="Cytochrome_P450_monoxygenase"/>
</dbReference>
<evidence type="ECO:0000256" key="1">
    <source>
        <dbReference type="ARBA" id="ARBA00001971"/>
    </source>
</evidence>
<dbReference type="Pfam" id="PF00067">
    <property type="entry name" value="p450"/>
    <property type="match status" value="2"/>
</dbReference>
<evidence type="ECO:0000256" key="6">
    <source>
        <dbReference type="RuleBase" id="RU000461"/>
    </source>
</evidence>
<dbReference type="PROSITE" id="PS00086">
    <property type="entry name" value="CYTOCHROME_P450"/>
    <property type="match status" value="1"/>
</dbReference>
<keyword evidence="2 5" id="KW-0479">Metal-binding</keyword>
<accession>A0A1X9PXY5</accession>
<dbReference type="GO" id="GO:0004497">
    <property type="term" value="F:monooxygenase activity"/>
    <property type="evidence" value="ECO:0007669"/>
    <property type="project" value="UniProtKB-KW"/>
</dbReference>
<name>A0A1X9PXY5_9PEZI</name>
<dbReference type="SUPFAM" id="SSF48264">
    <property type="entry name" value="Cytochrome P450"/>
    <property type="match status" value="1"/>
</dbReference>
<proteinExistence type="inferred from homology"/>
<keyword evidence="3 6" id="KW-0560">Oxidoreductase</keyword>
<comment type="similarity">
    <text evidence="6">Belongs to the cytochrome P450 family.</text>
</comment>
<dbReference type="InterPro" id="IPR002401">
    <property type="entry name" value="Cyt_P450_E_grp-I"/>
</dbReference>
<dbReference type="GO" id="GO:0044550">
    <property type="term" value="P:secondary metabolite biosynthetic process"/>
    <property type="evidence" value="ECO:0007669"/>
    <property type="project" value="UniProtKB-ARBA"/>
</dbReference>
<dbReference type="PANTHER" id="PTHR24305">
    <property type="entry name" value="CYTOCHROME P450"/>
    <property type="match status" value="1"/>
</dbReference>
<feature type="region of interest" description="Disordered" evidence="7">
    <location>
        <begin position="1"/>
        <end position="20"/>
    </location>
</feature>
<keyword evidence="6" id="KW-0503">Monooxygenase</keyword>
<dbReference type="PANTHER" id="PTHR24305:SF235">
    <property type="entry name" value="CYTOCHROME P450 MONOOXYGENASE APDB-RELATED"/>
    <property type="match status" value="1"/>
</dbReference>
<evidence type="ECO:0000256" key="4">
    <source>
        <dbReference type="ARBA" id="ARBA00023004"/>
    </source>
</evidence>
<organism evidence="8">
    <name type="scientific">Phyllosticta cirsii</name>
    <dbReference type="NCBI Taxonomy" id="1986016"/>
    <lineage>
        <taxon>Eukaryota</taxon>
        <taxon>Fungi</taxon>
        <taxon>Dikarya</taxon>
        <taxon>Ascomycota</taxon>
        <taxon>Pezizomycotina</taxon>
        <taxon>Dothideomycetes</taxon>
        <taxon>Dothideomycetes incertae sedis</taxon>
        <taxon>Botryosphaeriales</taxon>
        <taxon>Phyllostictaceae</taxon>
        <taxon>Phyllosticta</taxon>
    </lineage>
</organism>
<dbReference type="AlphaFoldDB" id="A0A1X9PXY5"/>
<dbReference type="InterPro" id="IPR001128">
    <property type="entry name" value="Cyt_P450"/>
</dbReference>
<dbReference type="Gene3D" id="1.10.630.10">
    <property type="entry name" value="Cytochrome P450"/>
    <property type="match status" value="1"/>
</dbReference>
<reference evidence="8" key="1">
    <citation type="journal article" date="2017" name="J. Nat. Prod.">
        <title>Structural Revision and Biosynthesis of the Fungal Phytotoxins Phyllostictines A and B.</title>
        <authorList>
            <person name="Trenti F."/>
            <person name="Cox R.J."/>
        </authorList>
    </citation>
    <scope>NUCLEOTIDE SEQUENCE</scope>
</reference>
<dbReference type="EMBL" id="KY682688">
    <property type="protein sequence ID" value="ARP51717.1"/>
    <property type="molecule type" value="Genomic_DNA"/>
</dbReference>
<dbReference type="GO" id="GO:0005506">
    <property type="term" value="F:iron ion binding"/>
    <property type="evidence" value="ECO:0007669"/>
    <property type="project" value="InterPro"/>
</dbReference>
<keyword evidence="4 5" id="KW-0408">Iron</keyword>
<feature type="binding site" description="axial binding residue" evidence="5">
    <location>
        <position position="550"/>
    </location>
    <ligand>
        <name>heme</name>
        <dbReference type="ChEBI" id="CHEBI:30413"/>
    </ligand>
    <ligandPart>
        <name>Fe</name>
        <dbReference type="ChEBI" id="CHEBI:18248"/>
    </ligandPart>
</feature>
<keyword evidence="5 6" id="KW-0349">Heme</keyword>
<comment type="cofactor">
    <cofactor evidence="1 5">
        <name>heme</name>
        <dbReference type="ChEBI" id="CHEBI:30413"/>
    </cofactor>
</comment>
<dbReference type="InterPro" id="IPR017972">
    <property type="entry name" value="Cyt_P450_CS"/>
</dbReference>
<feature type="compositionally biased region" description="Polar residues" evidence="7">
    <location>
        <begin position="7"/>
        <end position="20"/>
    </location>
</feature>
<evidence type="ECO:0000256" key="3">
    <source>
        <dbReference type="ARBA" id="ARBA00023002"/>
    </source>
</evidence>
<dbReference type="InterPro" id="IPR036396">
    <property type="entry name" value="Cyt_P450_sf"/>
</dbReference>
<dbReference type="PRINTS" id="PR00463">
    <property type="entry name" value="EP450I"/>
</dbReference>